<dbReference type="Proteomes" id="UP000016960">
    <property type="component" value="Unassembled WGS sequence"/>
</dbReference>
<sequence length="83" mass="9251">MHPLVQAYRSETSLVSVGLRDRPYKLQLLPEVGQPWCVPKYGISLAKIILPLRGSSMFFSISVSIEELFLRLARLDAIGYASG</sequence>
<comment type="caution">
    <text evidence="1">The sequence shown here is derived from an EMBL/GenBank/DDBJ whole genome shotgun (WGS) entry which is preliminary data.</text>
</comment>
<accession>U5DLV3</accession>
<evidence type="ECO:0000313" key="1">
    <source>
        <dbReference type="EMBL" id="ERN42636.1"/>
    </source>
</evidence>
<protein>
    <submittedName>
        <fullName evidence="1">Uncharacterized protein</fullName>
    </submittedName>
</protein>
<evidence type="ECO:0000313" key="2">
    <source>
        <dbReference type="Proteomes" id="UP000016960"/>
    </source>
</evidence>
<name>U5DLV3_9CHRO</name>
<organism evidence="1 2">
    <name type="scientific">Rubidibacter lacunae KORDI 51-2</name>
    <dbReference type="NCBI Taxonomy" id="582515"/>
    <lineage>
        <taxon>Bacteria</taxon>
        <taxon>Bacillati</taxon>
        <taxon>Cyanobacteriota</taxon>
        <taxon>Cyanophyceae</taxon>
        <taxon>Oscillatoriophycideae</taxon>
        <taxon>Chroococcales</taxon>
        <taxon>Aphanothecaceae</taxon>
        <taxon>Rubidibacter</taxon>
    </lineage>
</organism>
<gene>
    <name evidence="1" type="ORF">KR51_00006660</name>
</gene>
<reference evidence="1 2" key="1">
    <citation type="submission" date="2013-05" db="EMBL/GenBank/DDBJ databases">
        <title>Draft genome sequence of Rubidibacter lacunae KORDI 51-2.</title>
        <authorList>
            <person name="Choi D.H."/>
            <person name="Noh J.H."/>
            <person name="Kwon K.-K."/>
            <person name="Lee J.-H."/>
            <person name="Ryu J.-Y."/>
        </authorList>
    </citation>
    <scope>NUCLEOTIDE SEQUENCE [LARGE SCALE GENOMIC DNA]</scope>
    <source>
        <strain evidence="1 2">KORDI 51-2</strain>
    </source>
</reference>
<keyword evidence="2" id="KW-1185">Reference proteome</keyword>
<dbReference type="EMBL" id="ASSJ01000014">
    <property type="protein sequence ID" value="ERN42636.1"/>
    <property type="molecule type" value="Genomic_DNA"/>
</dbReference>
<dbReference type="InParanoid" id="U5DLV3"/>
<proteinExistence type="predicted"/>
<dbReference type="AlphaFoldDB" id="U5DLV3"/>